<dbReference type="PROSITE" id="PS00107">
    <property type="entry name" value="PROTEIN_KINASE_ATP"/>
    <property type="match status" value="1"/>
</dbReference>
<dbReference type="PROSITE" id="PS00108">
    <property type="entry name" value="PROTEIN_KINASE_ST"/>
    <property type="match status" value="1"/>
</dbReference>
<dbReference type="Pfam" id="PF00069">
    <property type="entry name" value="Pkinase"/>
    <property type="match status" value="1"/>
</dbReference>
<proteinExistence type="predicted"/>
<evidence type="ECO:0000256" key="2">
    <source>
        <dbReference type="ARBA" id="ARBA00022527"/>
    </source>
</evidence>
<dbReference type="Gene3D" id="1.10.510.10">
    <property type="entry name" value="Transferase(Phosphotransferase) domain 1"/>
    <property type="match status" value="1"/>
</dbReference>
<evidence type="ECO:0000256" key="3">
    <source>
        <dbReference type="ARBA" id="ARBA00022679"/>
    </source>
</evidence>
<dbReference type="PANTHER" id="PTHR43289">
    <property type="entry name" value="MITOGEN-ACTIVATED PROTEIN KINASE KINASE KINASE 20-RELATED"/>
    <property type="match status" value="1"/>
</dbReference>
<keyword evidence="6 7" id="KW-0067">ATP-binding</keyword>
<evidence type="ECO:0000256" key="8">
    <source>
        <dbReference type="SAM" id="Phobius"/>
    </source>
</evidence>
<evidence type="ECO:0000259" key="9">
    <source>
        <dbReference type="PROSITE" id="PS50011"/>
    </source>
</evidence>
<keyword evidence="5 11" id="KW-0418">Kinase</keyword>
<evidence type="ECO:0000256" key="6">
    <source>
        <dbReference type="ARBA" id="ARBA00022840"/>
    </source>
</evidence>
<sequence length="303" mass="32784">MKQLGRYRLARVLGSGAFATVWLGEDPDLEAEVAVKVLADNWVHNADVRERFLAEARLLRRVDDPRVVRVFDLGVSDDDRPYIVMEYVPGGTLADRMDGLSAADALAYGIEAARALHVVHEAGVVHRDVKPSNLLVDDRTTPPRLMVSDLGSAKVLAEASGLTVTTGTPLYMAPEQAHQSDGFDARVDVYAVAAVTYHLLSGRPPFGDSTAGAVLARRADARPAPLAASMDVPAELDRLLSRALSWDPNKRPATAADLADALERIADDGEPTRVRREVPTTLVLVLCVVLFLAAFTGTYLLIR</sequence>
<feature type="domain" description="Protein kinase" evidence="9">
    <location>
        <begin position="7"/>
        <end position="265"/>
    </location>
</feature>
<dbReference type="CDD" id="cd14014">
    <property type="entry name" value="STKc_PknB_like"/>
    <property type="match status" value="1"/>
</dbReference>
<dbReference type="PROSITE" id="PS50011">
    <property type="entry name" value="PROTEIN_KINASE_DOM"/>
    <property type="match status" value="1"/>
</dbReference>
<dbReference type="GO" id="GO:0004674">
    <property type="term" value="F:protein serine/threonine kinase activity"/>
    <property type="evidence" value="ECO:0007669"/>
    <property type="project" value="UniProtKB-KW"/>
</dbReference>
<dbReference type="InterPro" id="IPR000719">
    <property type="entry name" value="Prot_kinase_dom"/>
</dbReference>
<accession>A0A5C4N6L8</accession>
<evidence type="ECO:0000313" key="10">
    <source>
        <dbReference type="EMBL" id="TNC52603.1"/>
    </source>
</evidence>
<evidence type="ECO:0000256" key="7">
    <source>
        <dbReference type="PROSITE-ProRule" id="PRU10141"/>
    </source>
</evidence>
<evidence type="ECO:0000256" key="1">
    <source>
        <dbReference type="ARBA" id="ARBA00012513"/>
    </source>
</evidence>
<gene>
    <name evidence="11" type="ORF">FHE65_00045</name>
    <name evidence="10" type="ORF">FHE65_00420</name>
</gene>
<comment type="caution">
    <text evidence="11">The sequence shown here is derived from an EMBL/GenBank/DDBJ whole genome shotgun (WGS) entry which is preliminary data.</text>
</comment>
<dbReference type="InterPro" id="IPR011009">
    <property type="entry name" value="Kinase-like_dom_sf"/>
</dbReference>
<feature type="transmembrane region" description="Helical" evidence="8">
    <location>
        <begin position="282"/>
        <end position="302"/>
    </location>
</feature>
<keyword evidence="8" id="KW-0812">Transmembrane</keyword>
<dbReference type="PANTHER" id="PTHR43289:SF6">
    <property type="entry name" value="SERINE_THREONINE-PROTEIN KINASE NEKL-3"/>
    <property type="match status" value="1"/>
</dbReference>
<keyword evidence="4 7" id="KW-0547">Nucleotide-binding</keyword>
<dbReference type="GO" id="GO:0005524">
    <property type="term" value="F:ATP binding"/>
    <property type="evidence" value="ECO:0007669"/>
    <property type="project" value="UniProtKB-UniRule"/>
</dbReference>
<evidence type="ECO:0000313" key="11">
    <source>
        <dbReference type="EMBL" id="TNC52663.1"/>
    </source>
</evidence>
<dbReference type="Gene3D" id="3.30.200.20">
    <property type="entry name" value="Phosphorylase Kinase, domain 1"/>
    <property type="match status" value="1"/>
</dbReference>
<dbReference type="AlphaFoldDB" id="A0A5C4N6L8"/>
<evidence type="ECO:0000313" key="12">
    <source>
        <dbReference type="Proteomes" id="UP000306740"/>
    </source>
</evidence>
<evidence type="ECO:0000256" key="5">
    <source>
        <dbReference type="ARBA" id="ARBA00022777"/>
    </source>
</evidence>
<dbReference type="InterPro" id="IPR008271">
    <property type="entry name" value="Ser/Thr_kinase_AS"/>
</dbReference>
<evidence type="ECO:0000256" key="4">
    <source>
        <dbReference type="ARBA" id="ARBA00022741"/>
    </source>
</evidence>
<dbReference type="SUPFAM" id="SSF56112">
    <property type="entry name" value="Protein kinase-like (PK-like)"/>
    <property type="match status" value="1"/>
</dbReference>
<dbReference type="RefSeq" id="WP_139104903.1">
    <property type="nucleotide sequence ID" value="NZ_VDFR01000001.1"/>
</dbReference>
<dbReference type="EMBL" id="VDFR01000002">
    <property type="protein sequence ID" value="TNC52603.1"/>
    <property type="molecule type" value="Genomic_DNA"/>
</dbReference>
<dbReference type="EC" id="2.7.11.1" evidence="1"/>
<keyword evidence="8" id="KW-0472">Membrane</keyword>
<dbReference type="InterPro" id="IPR017441">
    <property type="entry name" value="Protein_kinase_ATP_BS"/>
</dbReference>
<dbReference type="EMBL" id="VDFR01000001">
    <property type="protein sequence ID" value="TNC52663.1"/>
    <property type="molecule type" value="Genomic_DNA"/>
</dbReference>
<protein>
    <recommendedName>
        <fullName evidence="1">non-specific serine/threonine protein kinase</fullName>
        <ecNumber evidence="1">2.7.11.1</ecNumber>
    </recommendedName>
</protein>
<keyword evidence="8" id="KW-1133">Transmembrane helix</keyword>
<reference evidence="11 12" key="1">
    <citation type="submission" date="2019-05" db="EMBL/GenBank/DDBJ databases">
        <title>Mumia sp. nov., isolated from the intestinal contents of plateau pika (Ochotona curzoniae) in the Qinghai-Tibet plateau of China.</title>
        <authorList>
            <person name="Tian Z."/>
        </authorList>
    </citation>
    <scope>NUCLEOTIDE SEQUENCE [LARGE SCALE GENOMIC DNA]</scope>
    <source>
        <strain evidence="12">527</strain>
        <strain evidence="11">Z527</strain>
    </source>
</reference>
<dbReference type="Proteomes" id="UP000306740">
    <property type="component" value="Unassembled WGS sequence"/>
</dbReference>
<keyword evidence="2 11" id="KW-0723">Serine/threonine-protein kinase</keyword>
<keyword evidence="3" id="KW-0808">Transferase</keyword>
<dbReference type="OrthoDB" id="5241055at2"/>
<organism evidence="11 12">
    <name type="scientific">Mumia zhuanghuii</name>
    <dbReference type="NCBI Taxonomy" id="2585211"/>
    <lineage>
        <taxon>Bacteria</taxon>
        <taxon>Bacillati</taxon>
        <taxon>Actinomycetota</taxon>
        <taxon>Actinomycetes</taxon>
        <taxon>Propionibacteriales</taxon>
        <taxon>Nocardioidaceae</taxon>
        <taxon>Mumia</taxon>
    </lineage>
</organism>
<name>A0A5C4N6L8_9ACTN</name>
<dbReference type="SMART" id="SM00220">
    <property type="entry name" value="S_TKc"/>
    <property type="match status" value="1"/>
</dbReference>
<feature type="binding site" evidence="7">
    <location>
        <position position="36"/>
    </location>
    <ligand>
        <name>ATP</name>
        <dbReference type="ChEBI" id="CHEBI:30616"/>
    </ligand>
</feature>